<dbReference type="InterPro" id="IPR006631">
    <property type="entry name" value="DM4_12"/>
</dbReference>
<dbReference type="EMBL" id="CAJOBZ010000009">
    <property type="protein sequence ID" value="CAF4828219.1"/>
    <property type="molecule type" value="Genomic_DNA"/>
</dbReference>
<name>A0A821QNR3_9NEOP</name>
<dbReference type="PANTHER" id="PTHR21398:SF22">
    <property type="entry name" value="IP12060P-RELATED"/>
    <property type="match status" value="1"/>
</dbReference>
<dbReference type="Proteomes" id="UP000663880">
    <property type="component" value="Unassembled WGS sequence"/>
</dbReference>
<reference evidence="2" key="1">
    <citation type="submission" date="2021-02" db="EMBL/GenBank/DDBJ databases">
        <authorList>
            <person name="Steward A R."/>
        </authorList>
    </citation>
    <scope>NUCLEOTIDE SEQUENCE</scope>
</reference>
<dbReference type="OrthoDB" id="7526931at2759"/>
<dbReference type="Pfam" id="PF07841">
    <property type="entry name" value="DM4_12"/>
    <property type="match status" value="1"/>
</dbReference>
<dbReference type="PANTHER" id="PTHR21398">
    <property type="entry name" value="AGAP007094-PA"/>
    <property type="match status" value="1"/>
</dbReference>
<evidence type="ECO:0000313" key="2">
    <source>
        <dbReference type="EMBL" id="CAF4828219.1"/>
    </source>
</evidence>
<accession>A0A821QNR3</accession>
<sequence>MWILSCFIVIYSLNVAVQGLQAQHNRQRRYLVFTPFTQWGVFATVAVPLDTEATVSVAWFFEANYYTVDNATWYQPLLGDVEISKREHRRSTDTENILSRKYFYTFIENMLENHGHPGQHCLLRAICENATSHFLHNGILGDLLHLLLTPSTSMSEDDIEDCYYEAEYWGLEDKCFYYEDACSTSLLEYMSFTL</sequence>
<protein>
    <submittedName>
        <fullName evidence="2">Uncharacterized protein</fullName>
    </submittedName>
</protein>
<keyword evidence="3" id="KW-1185">Reference proteome</keyword>
<gene>
    <name evidence="2" type="ORF">PMACD_LOCUS5066</name>
</gene>
<feature type="signal peptide" evidence="1">
    <location>
        <begin position="1"/>
        <end position="22"/>
    </location>
</feature>
<comment type="caution">
    <text evidence="2">The sequence shown here is derived from an EMBL/GenBank/DDBJ whole genome shotgun (WGS) entry which is preliminary data.</text>
</comment>
<feature type="chain" id="PRO_5032915450" evidence="1">
    <location>
        <begin position="23"/>
        <end position="194"/>
    </location>
</feature>
<organism evidence="2 3">
    <name type="scientific">Pieris macdunnoughi</name>
    <dbReference type="NCBI Taxonomy" id="345717"/>
    <lineage>
        <taxon>Eukaryota</taxon>
        <taxon>Metazoa</taxon>
        <taxon>Ecdysozoa</taxon>
        <taxon>Arthropoda</taxon>
        <taxon>Hexapoda</taxon>
        <taxon>Insecta</taxon>
        <taxon>Pterygota</taxon>
        <taxon>Neoptera</taxon>
        <taxon>Endopterygota</taxon>
        <taxon>Lepidoptera</taxon>
        <taxon>Glossata</taxon>
        <taxon>Ditrysia</taxon>
        <taxon>Papilionoidea</taxon>
        <taxon>Pieridae</taxon>
        <taxon>Pierinae</taxon>
        <taxon>Pieris</taxon>
    </lineage>
</organism>
<keyword evidence="1" id="KW-0732">Signal</keyword>
<evidence type="ECO:0000256" key="1">
    <source>
        <dbReference type="SAM" id="SignalP"/>
    </source>
</evidence>
<dbReference type="SMART" id="SM00718">
    <property type="entry name" value="DM4_12"/>
    <property type="match status" value="1"/>
</dbReference>
<dbReference type="AlphaFoldDB" id="A0A821QNR3"/>
<proteinExistence type="predicted"/>
<evidence type="ECO:0000313" key="3">
    <source>
        <dbReference type="Proteomes" id="UP000663880"/>
    </source>
</evidence>